<dbReference type="GO" id="GO:0032259">
    <property type="term" value="P:methylation"/>
    <property type="evidence" value="ECO:0007669"/>
    <property type="project" value="UniProtKB-KW"/>
</dbReference>
<dbReference type="STRING" id="38488.A0A4Y8DER9"/>
<comment type="pathway">
    <text evidence="2">Lipid metabolism.</text>
</comment>
<evidence type="ECO:0000256" key="1">
    <source>
        <dbReference type="ARBA" id="ARBA00004969"/>
    </source>
</evidence>
<comment type="caution">
    <text evidence="10">The sequence shown here is derived from an EMBL/GenBank/DDBJ whole genome shotgun (WGS) entry which is preliminary data.</text>
</comment>
<dbReference type="GO" id="GO:0000234">
    <property type="term" value="F:phosphoethanolamine N-methyltransferase activity"/>
    <property type="evidence" value="ECO:0007669"/>
    <property type="project" value="UniProtKB-EC"/>
</dbReference>
<evidence type="ECO:0000313" key="11">
    <source>
        <dbReference type="Proteomes" id="UP000297299"/>
    </source>
</evidence>
<dbReference type="Proteomes" id="UP000297299">
    <property type="component" value="Unassembled WGS sequence"/>
</dbReference>
<reference evidence="10 11" key="1">
    <citation type="submission" date="2017-11" db="EMBL/GenBank/DDBJ databases">
        <title>Comparative genomics of Botrytis spp.</title>
        <authorList>
            <person name="Valero-Jimenez C.A."/>
            <person name="Tapia P."/>
            <person name="Veloso J."/>
            <person name="Silva-Moreno E."/>
            <person name="Staats M."/>
            <person name="Valdes J.H."/>
            <person name="Van Kan J.A.L."/>
        </authorList>
    </citation>
    <scope>NUCLEOTIDE SEQUENCE [LARGE SCALE GENOMIC DNA]</scope>
    <source>
        <strain evidence="10 11">MUCL2830</strain>
    </source>
</reference>
<comment type="catalytic activity">
    <reaction evidence="7">
        <text>phosphoethanolamine + S-adenosyl-L-methionine = N-methylethanolamine phosphate + S-adenosyl-L-homocysteine + H(+)</text>
        <dbReference type="Rhea" id="RHEA:20365"/>
        <dbReference type="ChEBI" id="CHEBI:15378"/>
        <dbReference type="ChEBI" id="CHEBI:57781"/>
        <dbReference type="ChEBI" id="CHEBI:57856"/>
        <dbReference type="ChEBI" id="CHEBI:58190"/>
        <dbReference type="ChEBI" id="CHEBI:59789"/>
        <dbReference type="EC" id="2.1.1.103"/>
    </reaction>
    <physiologicalReaction direction="left-to-right" evidence="7">
        <dbReference type="Rhea" id="RHEA:20366"/>
    </physiologicalReaction>
</comment>
<dbReference type="InterPro" id="IPR041698">
    <property type="entry name" value="Methyltransf_25"/>
</dbReference>
<dbReference type="OrthoDB" id="540004at2759"/>
<protein>
    <recommendedName>
        <fullName evidence="5">phosphoethanolamine N-methyltransferase</fullName>
        <ecNumber evidence="5">2.1.1.103</ecNumber>
    </recommendedName>
</protein>
<dbReference type="EMBL" id="PHWZ01000038">
    <property type="protein sequence ID" value="TEY80433.1"/>
    <property type="molecule type" value="Genomic_DNA"/>
</dbReference>
<dbReference type="InterPro" id="IPR029063">
    <property type="entry name" value="SAM-dependent_MTases_sf"/>
</dbReference>
<comment type="catalytic activity">
    <reaction evidence="8">
        <text>N-methylethanolamine phosphate + S-adenosyl-L-methionine = N,N-dimethylethanolamine phosphate + S-adenosyl-L-homocysteine + H(+)</text>
        <dbReference type="Rhea" id="RHEA:25321"/>
        <dbReference type="ChEBI" id="CHEBI:15378"/>
        <dbReference type="ChEBI" id="CHEBI:57781"/>
        <dbReference type="ChEBI" id="CHEBI:57856"/>
        <dbReference type="ChEBI" id="CHEBI:58641"/>
        <dbReference type="ChEBI" id="CHEBI:59789"/>
        <dbReference type="EC" id="2.1.1.103"/>
    </reaction>
    <physiologicalReaction direction="left-to-right" evidence="8">
        <dbReference type="Rhea" id="RHEA:25322"/>
    </physiologicalReaction>
</comment>
<dbReference type="Gene3D" id="3.40.50.150">
    <property type="entry name" value="Vaccinia Virus protein VP39"/>
    <property type="match status" value="1"/>
</dbReference>
<accession>A0A4Y8DER9</accession>
<evidence type="ECO:0000313" key="10">
    <source>
        <dbReference type="EMBL" id="TEY80433.1"/>
    </source>
</evidence>
<keyword evidence="3" id="KW-0489">Methyltransferase</keyword>
<dbReference type="SUPFAM" id="SSF53335">
    <property type="entry name" value="S-adenosyl-L-methionine-dependent methyltransferases"/>
    <property type="match status" value="1"/>
</dbReference>
<dbReference type="EC" id="2.1.1.103" evidence="5"/>
<dbReference type="PANTHER" id="PTHR44307">
    <property type="entry name" value="PHOSPHOETHANOLAMINE METHYLTRANSFERASE"/>
    <property type="match status" value="1"/>
</dbReference>
<sequence length="233" mass="26117">MSSANVTSDDAAPRFYDSISDRYDKYFSQDQGLLAFIDQSLELLPPNASVLDIGSGTGIPIFLAVVNSGRKLHGIDIAPSMIQLSRKNVPGGTFEQVSMLDYTPKDGQKFDGAFVVLSMFHMKRDEMIKAIGKWEDWLKGNGEGYLFICTYVAEDAAGIKEEMFSKDGLFADNVPSTFMGEYHENFLYTQLGWEDVLAEHGFKIEREGKVAFEPAEEAKCDNEIHFYITARKM</sequence>
<evidence type="ECO:0000256" key="2">
    <source>
        <dbReference type="ARBA" id="ARBA00005189"/>
    </source>
</evidence>
<evidence type="ECO:0000256" key="8">
    <source>
        <dbReference type="ARBA" id="ARBA00047841"/>
    </source>
</evidence>
<evidence type="ECO:0000259" key="9">
    <source>
        <dbReference type="Pfam" id="PF13649"/>
    </source>
</evidence>
<organism evidence="10 11">
    <name type="scientific">Botryotinia calthae</name>
    <dbReference type="NCBI Taxonomy" id="38488"/>
    <lineage>
        <taxon>Eukaryota</taxon>
        <taxon>Fungi</taxon>
        <taxon>Dikarya</taxon>
        <taxon>Ascomycota</taxon>
        <taxon>Pezizomycotina</taxon>
        <taxon>Leotiomycetes</taxon>
        <taxon>Helotiales</taxon>
        <taxon>Sclerotiniaceae</taxon>
        <taxon>Botryotinia</taxon>
    </lineage>
</organism>
<comment type="pathway">
    <text evidence="1">Phospholipid metabolism; phosphatidylcholine biosynthesis.</text>
</comment>
<dbReference type="AlphaFoldDB" id="A0A4Y8DER9"/>
<evidence type="ECO:0000256" key="5">
    <source>
        <dbReference type="ARBA" id="ARBA00035674"/>
    </source>
</evidence>
<name>A0A4Y8DER9_9HELO</name>
<evidence type="ECO:0000256" key="3">
    <source>
        <dbReference type="ARBA" id="ARBA00022603"/>
    </source>
</evidence>
<keyword evidence="4" id="KW-0808">Transferase</keyword>
<evidence type="ECO:0000256" key="4">
    <source>
        <dbReference type="ARBA" id="ARBA00022679"/>
    </source>
</evidence>
<evidence type="ECO:0000256" key="6">
    <source>
        <dbReference type="ARBA" id="ARBA00047619"/>
    </source>
</evidence>
<keyword evidence="11" id="KW-1185">Reference proteome</keyword>
<dbReference type="Pfam" id="PF13649">
    <property type="entry name" value="Methyltransf_25"/>
    <property type="match status" value="1"/>
</dbReference>
<evidence type="ECO:0000256" key="7">
    <source>
        <dbReference type="ARBA" id="ARBA00047622"/>
    </source>
</evidence>
<dbReference type="PANTHER" id="PTHR44307:SF2">
    <property type="entry name" value="PHOSPHOETHANOLAMINE METHYLTRANSFERASE ISOFORM X1"/>
    <property type="match status" value="1"/>
</dbReference>
<feature type="domain" description="Methyltransferase" evidence="9">
    <location>
        <begin position="50"/>
        <end position="142"/>
    </location>
</feature>
<comment type="catalytic activity">
    <reaction evidence="6">
        <text>N,N-dimethylethanolamine phosphate + S-adenosyl-L-methionine = phosphocholine + S-adenosyl-L-homocysteine + H(+)</text>
        <dbReference type="Rhea" id="RHEA:25325"/>
        <dbReference type="ChEBI" id="CHEBI:15378"/>
        <dbReference type="ChEBI" id="CHEBI:57856"/>
        <dbReference type="ChEBI" id="CHEBI:58641"/>
        <dbReference type="ChEBI" id="CHEBI:59789"/>
        <dbReference type="ChEBI" id="CHEBI:295975"/>
        <dbReference type="EC" id="2.1.1.103"/>
    </reaction>
    <physiologicalReaction direction="left-to-right" evidence="6">
        <dbReference type="Rhea" id="RHEA:25326"/>
    </physiologicalReaction>
</comment>
<proteinExistence type="predicted"/>
<gene>
    <name evidence="10" type="ORF">BOTCAL_0038g00330</name>
</gene>
<dbReference type="CDD" id="cd02440">
    <property type="entry name" value="AdoMet_MTases"/>
    <property type="match status" value="1"/>
</dbReference>